<dbReference type="SUPFAM" id="SSF54285">
    <property type="entry name" value="MoaD/ThiS"/>
    <property type="match status" value="1"/>
</dbReference>
<gene>
    <name evidence="1" type="ORF">SAMN05660826_01778</name>
</gene>
<evidence type="ECO:0000313" key="2">
    <source>
        <dbReference type="Proteomes" id="UP000184375"/>
    </source>
</evidence>
<dbReference type="InterPro" id="IPR012675">
    <property type="entry name" value="Beta-grasp_dom_sf"/>
</dbReference>
<dbReference type="Pfam" id="PF02597">
    <property type="entry name" value="ThiS"/>
    <property type="match status" value="1"/>
</dbReference>
<evidence type="ECO:0000313" key="1">
    <source>
        <dbReference type="EMBL" id="SHM72348.1"/>
    </source>
</evidence>
<keyword evidence="2" id="KW-1185">Reference proteome</keyword>
<dbReference type="InterPro" id="IPR003749">
    <property type="entry name" value="ThiS/MoaD-like"/>
</dbReference>
<protein>
    <submittedName>
        <fullName evidence="1">Molybdopterin converting factor, small subunit</fullName>
    </submittedName>
</protein>
<reference evidence="2" key="1">
    <citation type="submission" date="2016-11" db="EMBL/GenBank/DDBJ databases">
        <authorList>
            <person name="Varghese N."/>
            <person name="Submissions S."/>
        </authorList>
    </citation>
    <scope>NUCLEOTIDE SEQUENCE [LARGE SCALE GENOMIC DNA]</scope>
    <source>
        <strain evidence="2">DSM 18802</strain>
    </source>
</reference>
<dbReference type="InterPro" id="IPR016155">
    <property type="entry name" value="Mopterin_synth/thiamin_S_b"/>
</dbReference>
<dbReference type="Gene3D" id="3.10.20.30">
    <property type="match status" value="1"/>
</dbReference>
<organism evidence="1 2">
    <name type="scientific">Caldanaerovirga acetigignens</name>
    <dbReference type="NCBI Taxonomy" id="447595"/>
    <lineage>
        <taxon>Bacteria</taxon>
        <taxon>Bacillati</taxon>
        <taxon>Bacillota</taxon>
        <taxon>Clostridia</taxon>
        <taxon>Thermosediminibacterales</taxon>
        <taxon>Thermosediminibacteraceae</taxon>
        <taxon>Caldanaerovirga</taxon>
    </lineage>
</organism>
<sequence>MVKIKVKLFATLRHGRGKEIELDIKEGTTVEEVIKFVGIELKEIAIVLRNGRDAALSTQLEDGDILSIFPAVGGG</sequence>
<dbReference type="CDD" id="cd17040">
    <property type="entry name" value="Ubl_MoaD_like"/>
    <property type="match status" value="1"/>
</dbReference>
<dbReference type="EMBL" id="FRCR01000010">
    <property type="protein sequence ID" value="SHM72348.1"/>
    <property type="molecule type" value="Genomic_DNA"/>
</dbReference>
<accession>A0A1M7L4V9</accession>
<dbReference type="Proteomes" id="UP000184375">
    <property type="component" value="Unassembled WGS sequence"/>
</dbReference>
<name>A0A1M7L4V9_9FIRM</name>
<dbReference type="AlphaFoldDB" id="A0A1M7L4V9"/>
<dbReference type="STRING" id="447595.SAMN05660826_01778"/>
<proteinExistence type="predicted"/>